<dbReference type="InterPro" id="IPR012349">
    <property type="entry name" value="Split_barrel_FMN-bd"/>
</dbReference>
<dbReference type="SUPFAM" id="SSF50475">
    <property type="entry name" value="FMN-binding split barrel"/>
    <property type="match status" value="1"/>
</dbReference>
<proteinExistence type="predicted"/>
<organism evidence="2 3">
    <name type="scientific">Rhodoglobus vestalii</name>
    <dbReference type="NCBI Taxonomy" id="193384"/>
    <lineage>
        <taxon>Bacteria</taxon>
        <taxon>Bacillati</taxon>
        <taxon>Actinomycetota</taxon>
        <taxon>Actinomycetes</taxon>
        <taxon>Micrococcales</taxon>
        <taxon>Microbacteriaceae</taxon>
        <taxon>Rhodoglobus</taxon>
    </lineage>
</organism>
<dbReference type="InterPro" id="IPR007396">
    <property type="entry name" value="TR_PAI2-type"/>
</dbReference>
<name>A0A8H2KA88_9MICO</name>
<dbReference type="Gene3D" id="2.30.110.10">
    <property type="entry name" value="Electron Transport, Fmn-binding Protein, Chain A"/>
    <property type="match status" value="1"/>
</dbReference>
<dbReference type="OrthoDB" id="9794948at2"/>
<dbReference type="PANTHER" id="PTHR35802:SF1">
    <property type="entry name" value="PROTEASE SYNTHASE AND SPORULATION PROTEIN PAI 2"/>
    <property type="match status" value="1"/>
</dbReference>
<protein>
    <submittedName>
        <fullName evidence="2">PaiB family negative transcriptional regulator</fullName>
    </submittedName>
</protein>
<dbReference type="PIRSF" id="PIRSF010372">
    <property type="entry name" value="PaiB"/>
    <property type="match status" value="1"/>
</dbReference>
<feature type="region of interest" description="Disordered" evidence="1">
    <location>
        <begin position="169"/>
        <end position="207"/>
    </location>
</feature>
<evidence type="ECO:0000256" key="1">
    <source>
        <dbReference type="SAM" id="MobiDB-lite"/>
    </source>
</evidence>
<sequence>MRHTPTYIICDQQEVRRLIGEHPWATIVSPTSTGMVASHYPVMLEENDDRISLVTHFGRPDDTLHELGQHEVLVIIQGPHGYISSSWYPEGDNIPTWNHATAHLYGTPEILSDEENFRVLSELVDHFEHHVEHPISLSDDEAGARRTAKGTVGLRIVIDRFDARMKMSQNKKPEVRERIVGELSSNGTYASPELAAEMTRASPSETE</sequence>
<keyword evidence="3" id="KW-1185">Reference proteome</keyword>
<dbReference type="AlphaFoldDB" id="A0A8H2KA88"/>
<evidence type="ECO:0000313" key="3">
    <source>
        <dbReference type="Proteomes" id="UP000316560"/>
    </source>
</evidence>
<gene>
    <name evidence="2" type="ORF">FB472_2664</name>
</gene>
<reference evidence="2 3" key="1">
    <citation type="submission" date="2019-06" db="EMBL/GenBank/DDBJ databases">
        <title>Sequencing the genomes of 1000 actinobacteria strains.</title>
        <authorList>
            <person name="Klenk H.-P."/>
        </authorList>
    </citation>
    <scope>NUCLEOTIDE SEQUENCE [LARGE SCALE GENOMIC DNA]</scope>
    <source>
        <strain evidence="2 3">DSM 21947</strain>
    </source>
</reference>
<feature type="compositionally biased region" description="Basic and acidic residues" evidence="1">
    <location>
        <begin position="169"/>
        <end position="180"/>
    </location>
</feature>
<dbReference type="EMBL" id="VFRA01000001">
    <property type="protein sequence ID" value="TQO21002.1"/>
    <property type="molecule type" value="Genomic_DNA"/>
</dbReference>
<dbReference type="Pfam" id="PF04299">
    <property type="entry name" value="FMN_bind_2"/>
    <property type="match status" value="1"/>
</dbReference>
<dbReference type="Proteomes" id="UP000316560">
    <property type="component" value="Unassembled WGS sequence"/>
</dbReference>
<dbReference type="PANTHER" id="PTHR35802">
    <property type="entry name" value="PROTEASE SYNTHASE AND SPORULATION PROTEIN PAI 2"/>
    <property type="match status" value="1"/>
</dbReference>
<evidence type="ECO:0000313" key="2">
    <source>
        <dbReference type="EMBL" id="TQO21002.1"/>
    </source>
</evidence>
<comment type="caution">
    <text evidence="2">The sequence shown here is derived from an EMBL/GenBank/DDBJ whole genome shotgun (WGS) entry which is preliminary data.</text>
</comment>
<dbReference type="RefSeq" id="WP_141991227.1">
    <property type="nucleotide sequence ID" value="NZ_VFRA01000001.1"/>
</dbReference>
<accession>A0A8H2KA88</accession>